<gene>
    <name evidence="10" type="ORF">FB559_7348</name>
</gene>
<evidence type="ECO:0000256" key="3">
    <source>
        <dbReference type="ARBA" id="ARBA00022448"/>
    </source>
</evidence>
<proteinExistence type="inferred from homology"/>
<keyword evidence="5 9" id="KW-0812">Transmembrane</keyword>
<dbReference type="Pfam" id="PF01594">
    <property type="entry name" value="AI-2E_transport"/>
    <property type="match status" value="1"/>
</dbReference>
<dbReference type="EMBL" id="VFOZ01000001">
    <property type="protein sequence ID" value="TQM01585.1"/>
    <property type="molecule type" value="Genomic_DNA"/>
</dbReference>
<feature type="compositionally biased region" description="Basic and acidic residues" evidence="8">
    <location>
        <begin position="17"/>
        <end position="45"/>
    </location>
</feature>
<protein>
    <submittedName>
        <fullName evidence="10">Putative PurR-regulated permease PerM</fullName>
    </submittedName>
</protein>
<dbReference type="PANTHER" id="PTHR21716:SF53">
    <property type="entry name" value="PERMEASE PERM-RELATED"/>
    <property type="match status" value="1"/>
</dbReference>
<comment type="caution">
    <text evidence="10">The sequence shown here is derived from an EMBL/GenBank/DDBJ whole genome shotgun (WGS) entry which is preliminary data.</text>
</comment>
<sequence length="384" mass="40628">MTIQPQRSTPPDDDDREPGPEEDGTRTETDSAEEAKPFGRPGRPLDRRSPFFVGMTGAAGVAVTYGLIQLIIAARSVLILIGLALFIAAGLDPLVSWLTRHRLPRWAAVTVVVVGMLAAISGFLSAAIPPLASQATALANEVPHYLHTVQDHSSQLGKLNDKYHFQQRLTKLLSGGGSSLVGGVLGAGKMVLTAATSLLVVLVLAIYFLAGMPAIKNLLYRLAPRSRRARVILISENIFTKVGGFVLGNLITSLIAGAGTYIWLLIFGIPYALVLALFVAFMDLIPVIGSTIGGVVVSLIALTVSLPVAIATAVFYVAYRQAEDYFLVPKIMGRAVEVPAVVTVLATLIGGALLGIIGALIAIPIAAALRLLLNEIAFPRLDRS</sequence>
<keyword evidence="3" id="KW-0813">Transport</keyword>
<dbReference type="GO" id="GO:0055085">
    <property type="term" value="P:transmembrane transport"/>
    <property type="evidence" value="ECO:0007669"/>
    <property type="project" value="TreeGrafter"/>
</dbReference>
<evidence type="ECO:0000256" key="5">
    <source>
        <dbReference type="ARBA" id="ARBA00022692"/>
    </source>
</evidence>
<keyword evidence="4" id="KW-1003">Cell membrane</keyword>
<evidence type="ECO:0000256" key="8">
    <source>
        <dbReference type="SAM" id="MobiDB-lite"/>
    </source>
</evidence>
<keyword evidence="6 9" id="KW-1133">Transmembrane helix</keyword>
<evidence type="ECO:0000256" key="1">
    <source>
        <dbReference type="ARBA" id="ARBA00004651"/>
    </source>
</evidence>
<dbReference type="OrthoDB" id="5242074at2"/>
<comment type="similarity">
    <text evidence="2">Belongs to the autoinducer-2 exporter (AI-2E) (TC 2.A.86) family.</text>
</comment>
<organism evidence="10 11">
    <name type="scientific">Actinoallomurus bryophytorum</name>
    <dbReference type="NCBI Taxonomy" id="1490222"/>
    <lineage>
        <taxon>Bacteria</taxon>
        <taxon>Bacillati</taxon>
        <taxon>Actinomycetota</taxon>
        <taxon>Actinomycetes</taxon>
        <taxon>Streptosporangiales</taxon>
        <taxon>Thermomonosporaceae</taxon>
        <taxon>Actinoallomurus</taxon>
    </lineage>
</organism>
<reference evidence="10 11" key="1">
    <citation type="submission" date="2019-06" db="EMBL/GenBank/DDBJ databases">
        <title>Sequencing the genomes of 1000 actinobacteria strains.</title>
        <authorList>
            <person name="Klenk H.-P."/>
        </authorList>
    </citation>
    <scope>NUCLEOTIDE SEQUENCE [LARGE SCALE GENOMIC DNA]</scope>
    <source>
        <strain evidence="10 11">DSM 102200</strain>
    </source>
</reference>
<dbReference type="GO" id="GO:0005886">
    <property type="term" value="C:plasma membrane"/>
    <property type="evidence" value="ECO:0007669"/>
    <property type="project" value="UniProtKB-SubCell"/>
</dbReference>
<feature type="transmembrane region" description="Helical" evidence="9">
    <location>
        <begin position="294"/>
        <end position="319"/>
    </location>
</feature>
<feature type="transmembrane region" description="Helical" evidence="9">
    <location>
        <begin position="50"/>
        <end position="72"/>
    </location>
</feature>
<name>A0A543CWV4_9ACTN</name>
<feature type="transmembrane region" description="Helical" evidence="9">
    <location>
        <begin position="261"/>
        <end position="282"/>
    </location>
</feature>
<dbReference type="RefSeq" id="WP_141961400.1">
    <property type="nucleotide sequence ID" value="NZ_VFOZ01000001.1"/>
</dbReference>
<dbReference type="Proteomes" id="UP000316096">
    <property type="component" value="Unassembled WGS sequence"/>
</dbReference>
<dbReference type="AlphaFoldDB" id="A0A543CWV4"/>
<feature type="transmembrane region" description="Helical" evidence="9">
    <location>
        <begin position="106"/>
        <end position="128"/>
    </location>
</feature>
<feature type="region of interest" description="Disordered" evidence="8">
    <location>
        <begin position="1"/>
        <end position="45"/>
    </location>
</feature>
<feature type="transmembrane region" description="Helical" evidence="9">
    <location>
        <begin position="231"/>
        <end position="255"/>
    </location>
</feature>
<dbReference type="PANTHER" id="PTHR21716">
    <property type="entry name" value="TRANSMEMBRANE PROTEIN"/>
    <property type="match status" value="1"/>
</dbReference>
<comment type="subcellular location">
    <subcellularLocation>
        <location evidence="1">Cell membrane</location>
        <topology evidence="1">Multi-pass membrane protein</topology>
    </subcellularLocation>
</comment>
<evidence type="ECO:0000256" key="4">
    <source>
        <dbReference type="ARBA" id="ARBA00022475"/>
    </source>
</evidence>
<evidence type="ECO:0000256" key="6">
    <source>
        <dbReference type="ARBA" id="ARBA00022989"/>
    </source>
</evidence>
<evidence type="ECO:0000256" key="9">
    <source>
        <dbReference type="SAM" id="Phobius"/>
    </source>
</evidence>
<evidence type="ECO:0000313" key="11">
    <source>
        <dbReference type="Proteomes" id="UP000316096"/>
    </source>
</evidence>
<accession>A0A543CWV4</accession>
<evidence type="ECO:0000256" key="2">
    <source>
        <dbReference type="ARBA" id="ARBA00009773"/>
    </source>
</evidence>
<evidence type="ECO:0000256" key="7">
    <source>
        <dbReference type="ARBA" id="ARBA00023136"/>
    </source>
</evidence>
<feature type="transmembrane region" description="Helical" evidence="9">
    <location>
        <begin position="190"/>
        <end position="210"/>
    </location>
</feature>
<keyword evidence="11" id="KW-1185">Reference proteome</keyword>
<feature type="transmembrane region" description="Helical" evidence="9">
    <location>
        <begin position="339"/>
        <end position="372"/>
    </location>
</feature>
<feature type="transmembrane region" description="Helical" evidence="9">
    <location>
        <begin position="78"/>
        <end position="99"/>
    </location>
</feature>
<evidence type="ECO:0000313" key="10">
    <source>
        <dbReference type="EMBL" id="TQM01585.1"/>
    </source>
</evidence>
<keyword evidence="7 9" id="KW-0472">Membrane</keyword>
<dbReference type="InterPro" id="IPR002549">
    <property type="entry name" value="AI-2E-like"/>
</dbReference>